<dbReference type="InterPro" id="IPR003918">
    <property type="entry name" value="NADH_UbQ_OxRdtase"/>
</dbReference>
<name>A0A6A4QBE0_LUPAL</name>
<feature type="domain" description="NADH:quinone oxidoreductase/Mrp antiporter transmembrane" evidence="4">
    <location>
        <begin position="1"/>
        <end position="105"/>
    </location>
</feature>
<keyword evidence="3" id="KW-0472">Membrane</keyword>
<keyword evidence="6" id="KW-1185">Reference proteome</keyword>
<dbReference type="GO" id="GO:0048039">
    <property type="term" value="F:ubiquinone binding"/>
    <property type="evidence" value="ECO:0007669"/>
    <property type="project" value="TreeGrafter"/>
</dbReference>
<evidence type="ECO:0000313" key="5">
    <source>
        <dbReference type="EMBL" id="KAE9610899.1"/>
    </source>
</evidence>
<dbReference type="Proteomes" id="UP000447434">
    <property type="component" value="Chromosome 7"/>
</dbReference>
<dbReference type="GO" id="GO:0009507">
    <property type="term" value="C:chloroplast"/>
    <property type="evidence" value="ECO:0007669"/>
    <property type="project" value="TreeGrafter"/>
</dbReference>
<keyword evidence="2" id="KW-0520">NAD</keyword>
<keyword evidence="5" id="KW-0830">Ubiquinone</keyword>
<accession>A0A6A4QBE0</accession>
<feature type="transmembrane region" description="Helical" evidence="3">
    <location>
        <begin position="98"/>
        <end position="119"/>
    </location>
</feature>
<protein>
    <submittedName>
        <fullName evidence="5">Putative NADH:ubiquinone reductase (H(+)-translocating)</fullName>
    </submittedName>
</protein>
<organism evidence="5 6">
    <name type="scientific">Lupinus albus</name>
    <name type="common">White lupine</name>
    <name type="synonym">Lupinus termis</name>
    <dbReference type="NCBI Taxonomy" id="3870"/>
    <lineage>
        <taxon>Eukaryota</taxon>
        <taxon>Viridiplantae</taxon>
        <taxon>Streptophyta</taxon>
        <taxon>Embryophyta</taxon>
        <taxon>Tracheophyta</taxon>
        <taxon>Spermatophyta</taxon>
        <taxon>Magnoliopsida</taxon>
        <taxon>eudicotyledons</taxon>
        <taxon>Gunneridae</taxon>
        <taxon>Pentapetalae</taxon>
        <taxon>rosids</taxon>
        <taxon>fabids</taxon>
        <taxon>Fabales</taxon>
        <taxon>Fabaceae</taxon>
        <taxon>Papilionoideae</taxon>
        <taxon>50 kb inversion clade</taxon>
        <taxon>genistoids sensu lato</taxon>
        <taxon>core genistoids</taxon>
        <taxon>Genisteae</taxon>
        <taxon>Lupinus</taxon>
    </lineage>
</organism>
<dbReference type="PANTHER" id="PTHR43507">
    <property type="entry name" value="NADH-UBIQUINONE OXIDOREDUCTASE CHAIN 4"/>
    <property type="match status" value="1"/>
</dbReference>
<dbReference type="EMBL" id="WOCE01000007">
    <property type="protein sequence ID" value="KAE9610899.1"/>
    <property type="molecule type" value="Genomic_DNA"/>
</dbReference>
<dbReference type="GO" id="GO:0003954">
    <property type="term" value="F:NADH dehydrogenase activity"/>
    <property type="evidence" value="ECO:0007669"/>
    <property type="project" value="TreeGrafter"/>
</dbReference>
<dbReference type="PANTHER" id="PTHR43507:SF21">
    <property type="entry name" value="NAD(P)H-QUINONE OXIDOREDUCTASE CHAIN 4, CHLOROPLASTIC"/>
    <property type="match status" value="1"/>
</dbReference>
<evidence type="ECO:0000313" key="6">
    <source>
        <dbReference type="Proteomes" id="UP000447434"/>
    </source>
</evidence>
<evidence type="ECO:0000256" key="1">
    <source>
        <dbReference type="ARBA" id="ARBA00022967"/>
    </source>
</evidence>
<keyword evidence="3" id="KW-0812">Transmembrane</keyword>
<keyword evidence="1" id="KW-1278">Translocase</keyword>
<gene>
    <name evidence="5" type="ORF">Lalb_Chr07g0191751</name>
</gene>
<dbReference type="InterPro" id="IPR001750">
    <property type="entry name" value="ND/Mrp_TM"/>
</dbReference>
<dbReference type="GO" id="GO:0042773">
    <property type="term" value="P:ATP synthesis coupled electron transport"/>
    <property type="evidence" value="ECO:0007669"/>
    <property type="project" value="InterPro"/>
</dbReference>
<feature type="transmembrane region" description="Helical" evidence="3">
    <location>
        <begin position="62"/>
        <end position="92"/>
    </location>
</feature>
<evidence type="ECO:0000256" key="3">
    <source>
        <dbReference type="SAM" id="Phobius"/>
    </source>
</evidence>
<reference evidence="6" key="1">
    <citation type="journal article" date="2020" name="Nat. Commun.">
        <title>Genome sequence of the cluster root forming white lupin.</title>
        <authorList>
            <person name="Hufnagel B."/>
            <person name="Marques A."/>
            <person name="Soriano A."/>
            <person name="Marques L."/>
            <person name="Divol F."/>
            <person name="Doumas P."/>
            <person name="Sallet E."/>
            <person name="Mancinotti D."/>
            <person name="Carrere S."/>
            <person name="Marande W."/>
            <person name="Arribat S."/>
            <person name="Keller J."/>
            <person name="Huneau C."/>
            <person name="Blein T."/>
            <person name="Aime D."/>
            <person name="Laguerre M."/>
            <person name="Taylor J."/>
            <person name="Schubert V."/>
            <person name="Nelson M."/>
            <person name="Geu-Flores F."/>
            <person name="Crespi M."/>
            <person name="Gallardo-Guerrero K."/>
            <person name="Delaux P.-M."/>
            <person name="Salse J."/>
            <person name="Berges H."/>
            <person name="Guyot R."/>
            <person name="Gouzy J."/>
            <person name="Peret B."/>
        </authorList>
    </citation>
    <scope>NUCLEOTIDE SEQUENCE [LARGE SCALE GENOMIC DNA]</scope>
    <source>
        <strain evidence="6">cv. Amiga</strain>
    </source>
</reference>
<evidence type="ECO:0000259" key="4">
    <source>
        <dbReference type="Pfam" id="PF00361"/>
    </source>
</evidence>
<dbReference type="GO" id="GO:0008137">
    <property type="term" value="F:NADH dehydrogenase (ubiquinone) activity"/>
    <property type="evidence" value="ECO:0007669"/>
    <property type="project" value="InterPro"/>
</dbReference>
<dbReference type="AlphaFoldDB" id="A0A6A4QBE0"/>
<dbReference type="OrthoDB" id="1407439at2759"/>
<dbReference type="PRINTS" id="PR01437">
    <property type="entry name" value="NUOXDRDTASE4"/>
</dbReference>
<dbReference type="GO" id="GO:0015990">
    <property type="term" value="P:electron transport coupled proton transport"/>
    <property type="evidence" value="ECO:0007669"/>
    <property type="project" value="TreeGrafter"/>
</dbReference>
<keyword evidence="3" id="KW-1133">Transmembrane helix</keyword>
<comment type="caution">
    <text evidence="5">The sequence shown here is derived from an EMBL/GenBank/DDBJ whole genome shotgun (WGS) entry which is preliminary data.</text>
</comment>
<dbReference type="Pfam" id="PF00361">
    <property type="entry name" value="Proton_antipo_M"/>
    <property type="match status" value="1"/>
</dbReference>
<feature type="transmembrane region" description="Helical" evidence="3">
    <location>
        <begin position="20"/>
        <end position="41"/>
    </location>
</feature>
<sequence length="158" mass="17419">MGFILIGIGSLSDTGLNGAILQIISHGFIGAALFFLAGTGYDRLRLLYLDEMGGMAIPMPKIFTIFSIFSMASLALPGMSGFVAEFLIFFGIITSQKYLLMTKILITFVTAIGMIFYGYKLFNTPNSYFFDSGPRELFISILMKVCMSRGTLWKALLI</sequence>
<evidence type="ECO:0000256" key="2">
    <source>
        <dbReference type="ARBA" id="ARBA00023027"/>
    </source>
</evidence>
<proteinExistence type="predicted"/>